<gene>
    <name evidence="5 7" type="primary">birA</name>
    <name evidence="7" type="ORF">NCTC13765_00714</name>
</gene>
<sequence>MIMKTYETLFEKLFAAKDYVSGAQLGEELGLSRTSIWKAIQHLEKEGLIIDSVKNRGYKLLSGDLLLPQHISNNSPIFVSYNPQSQSTQLDAKEGMQEGNEPNTLYLAPTQIQAQGRFGRPFYTPKQGGIYMSLHVRPNLPFDELPAYTVLTAASIYQAIKNLTGIETQIKWVNDLYLNGKKLAGVLTEAISSIETGLVTDVIIGVGLNFAITDFPDDLANKATSLFSGQTPFTRNDLIAEIWRIFYQTDEDTLIQIYKENSLILGKMVTFEKKNFTYTGKALALSNDGHLLIELTSGEQIWLTSGEVSLKSWEE</sequence>
<dbReference type="GO" id="GO:0016740">
    <property type="term" value="F:transferase activity"/>
    <property type="evidence" value="ECO:0007669"/>
    <property type="project" value="UniProtKB-ARBA"/>
</dbReference>
<evidence type="ECO:0000313" key="7">
    <source>
        <dbReference type="EMBL" id="SUN76250.1"/>
    </source>
</evidence>
<feature type="binding site" evidence="5">
    <location>
        <position position="182"/>
    </location>
    <ligand>
        <name>biotin</name>
        <dbReference type="ChEBI" id="CHEBI:57586"/>
    </ligand>
</feature>
<dbReference type="PANTHER" id="PTHR12835:SF5">
    <property type="entry name" value="BIOTIN--PROTEIN LIGASE"/>
    <property type="match status" value="1"/>
</dbReference>
<dbReference type="InterPro" id="IPR004143">
    <property type="entry name" value="BPL_LPL_catalytic"/>
</dbReference>
<dbReference type="GO" id="GO:0005524">
    <property type="term" value="F:ATP binding"/>
    <property type="evidence" value="ECO:0007669"/>
    <property type="project" value="UniProtKB-UniRule"/>
</dbReference>
<feature type="domain" description="BPL/LPL catalytic" evidence="6">
    <location>
        <begin position="64"/>
        <end position="254"/>
    </location>
</feature>
<evidence type="ECO:0000256" key="4">
    <source>
        <dbReference type="ARBA" id="ARBA00023267"/>
    </source>
</evidence>
<name>A0A380L0I8_9STRE</name>
<dbReference type="InterPro" id="IPR036390">
    <property type="entry name" value="WH_DNA-bd_sf"/>
</dbReference>
<evidence type="ECO:0000256" key="3">
    <source>
        <dbReference type="ARBA" id="ARBA00022840"/>
    </source>
</evidence>
<keyword evidence="5" id="KW-0804">Transcription</keyword>
<comment type="function">
    <text evidence="5">Acts both as a biotin--[acetyl-CoA-carboxylase] ligase and a repressor.</text>
</comment>
<dbReference type="InterPro" id="IPR030855">
    <property type="entry name" value="Bifunct_BirA"/>
</dbReference>
<reference evidence="7" key="1">
    <citation type="submission" date="2018-06" db="EMBL/GenBank/DDBJ databases">
        <authorList>
            <consortium name="Pathogen Informatics"/>
            <person name="Doyle S."/>
        </authorList>
    </citation>
    <scope>NUCLEOTIDE SEQUENCE [LARGE SCALE GENOMIC DNA]</scope>
    <source>
        <strain evidence="7">NCTC13765</strain>
    </source>
</reference>
<comment type="similarity">
    <text evidence="5">Belongs to the biotin--protein ligase family.</text>
</comment>
<feature type="DNA-binding region" description="H-T-H motif" evidence="5">
    <location>
        <begin position="22"/>
        <end position="41"/>
    </location>
</feature>
<feature type="binding site" evidence="5">
    <location>
        <position position="111"/>
    </location>
    <ligand>
        <name>biotin</name>
        <dbReference type="ChEBI" id="CHEBI:57586"/>
    </ligand>
</feature>
<dbReference type="GO" id="GO:0003677">
    <property type="term" value="F:DNA binding"/>
    <property type="evidence" value="ECO:0007669"/>
    <property type="project" value="UniProtKB-UniRule"/>
</dbReference>
<dbReference type="SUPFAM" id="SSF50037">
    <property type="entry name" value="C-terminal domain of transcriptional repressors"/>
    <property type="match status" value="1"/>
</dbReference>
<dbReference type="NCBIfam" id="NF008846">
    <property type="entry name" value="PRK11886.1-1"/>
    <property type="match status" value="1"/>
</dbReference>
<keyword evidence="5" id="KW-0678">Repressor</keyword>
<keyword evidence="2 5" id="KW-0547">Nucleotide-binding</keyword>
<proteinExistence type="inferred from homology"/>
<dbReference type="SUPFAM" id="SSF46785">
    <property type="entry name" value="Winged helix' DNA-binding domain"/>
    <property type="match status" value="1"/>
</dbReference>
<evidence type="ECO:0000256" key="2">
    <source>
        <dbReference type="ARBA" id="ARBA00022741"/>
    </source>
</evidence>
<dbReference type="InterPro" id="IPR004408">
    <property type="entry name" value="Biotin_CoA_COase_ligase"/>
</dbReference>
<dbReference type="EC" id="6.3.4.15" evidence="5"/>
<dbReference type="Pfam" id="PF08279">
    <property type="entry name" value="HTH_11"/>
    <property type="match status" value="1"/>
</dbReference>
<dbReference type="GO" id="GO:0004077">
    <property type="term" value="F:biotin--[biotin carboxyl-carrier protein] ligase activity"/>
    <property type="evidence" value="ECO:0007669"/>
    <property type="project" value="UniProtKB-UniRule"/>
</dbReference>
<dbReference type="InterPro" id="IPR003142">
    <property type="entry name" value="BPL_C"/>
</dbReference>
<dbReference type="InterPro" id="IPR045864">
    <property type="entry name" value="aa-tRNA-synth_II/BPL/LPL"/>
</dbReference>
<dbReference type="GO" id="GO:0005737">
    <property type="term" value="C:cytoplasm"/>
    <property type="evidence" value="ECO:0007669"/>
    <property type="project" value="TreeGrafter"/>
</dbReference>
<keyword evidence="1 5" id="KW-0436">Ligase</keyword>
<keyword evidence="3 5" id="KW-0067">ATP-binding</keyword>
<dbReference type="Pfam" id="PF02237">
    <property type="entry name" value="BPL_C"/>
    <property type="match status" value="1"/>
</dbReference>
<keyword evidence="5" id="KW-0238">DNA-binding</keyword>
<dbReference type="HAMAP" id="MF_00978">
    <property type="entry name" value="Bifunct_BirA"/>
    <property type="match status" value="1"/>
</dbReference>
<keyword evidence="8" id="KW-1185">Reference proteome</keyword>
<dbReference type="SUPFAM" id="SSF55681">
    <property type="entry name" value="Class II aaRS and biotin synthetases"/>
    <property type="match status" value="1"/>
</dbReference>
<dbReference type="STRING" id="1123307.GCA_000380065_01597"/>
<dbReference type="Gene3D" id="3.30.930.10">
    <property type="entry name" value="Bira Bifunctional Protein, Domain 2"/>
    <property type="match status" value="1"/>
</dbReference>
<keyword evidence="4 5" id="KW-0092">Biotin</keyword>
<dbReference type="Gene3D" id="2.30.30.100">
    <property type="match status" value="1"/>
</dbReference>
<evidence type="ECO:0000256" key="1">
    <source>
        <dbReference type="ARBA" id="ARBA00022598"/>
    </source>
</evidence>
<dbReference type="OrthoDB" id="9807064at2"/>
<organism evidence="7 8">
    <name type="scientific">Streptococcus massiliensis</name>
    <dbReference type="NCBI Taxonomy" id="313439"/>
    <lineage>
        <taxon>Bacteria</taxon>
        <taxon>Bacillati</taxon>
        <taxon>Bacillota</taxon>
        <taxon>Bacilli</taxon>
        <taxon>Lactobacillales</taxon>
        <taxon>Streptococcaceae</taxon>
        <taxon>Streptococcus</taxon>
    </lineage>
</organism>
<dbReference type="AlphaFoldDB" id="A0A380L0I8"/>
<evidence type="ECO:0000256" key="5">
    <source>
        <dbReference type="HAMAP-Rule" id="MF_00978"/>
    </source>
</evidence>
<dbReference type="PANTHER" id="PTHR12835">
    <property type="entry name" value="BIOTIN PROTEIN LIGASE"/>
    <property type="match status" value="1"/>
</dbReference>
<dbReference type="Gene3D" id="1.10.10.10">
    <property type="entry name" value="Winged helix-like DNA-binding domain superfamily/Winged helix DNA-binding domain"/>
    <property type="match status" value="1"/>
</dbReference>
<dbReference type="InterPro" id="IPR013196">
    <property type="entry name" value="HTH_11"/>
</dbReference>
<dbReference type="GO" id="GO:0006355">
    <property type="term" value="P:regulation of DNA-templated transcription"/>
    <property type="evidence" value="ECO:0007669"/>
    <property type="project" value="UniProtKB-UniRule"/>
</dbReference>
<dbReference type="InterPro" id="IPR036388">
    <property type="entry name" value="WH-like_DNA-bd_sf"/>
</dbReference>
<comment type="catalytic activity">
    <reaction evidence="5">
        <text>biotin + L-lysyl-[protein] + ATP = N(6)-biotinyl-L-lysyl-[protein] + AMP + diphosphate + H(+)</text>
        <dbReference type="Rhea" id="RHEA:11756"/>
        <dbReference type="Rhea" id="RHEA-COMP:9752"/>
        <dbReference type="Rhea" id="RHEA-COMP:10505"/>
        <dbReference type="ChEBI" id="CHEBI:15378"/>
        <dbReference type="ChEBI" id="CHEBI:29969"/>
        <dbReference type="ChEBI" id="CHEBI:30616"/>
        <dbReference type="ChEBI" id="CHEBI:33019"/>
        <dbReference type="ChEBI" id="CHEBI:57586"/>
        <dbReference type="ChEBI" id="CHEBI:83144"/>
        <dbReference type="ChEBI" id="CHEBI:456215"/>
        <dbReference type="EC" id="6.3.4.15"/>
    </reaction>
</comment>
<evidence type="ECO:0000313" key="8">
    <source>
        <dbReference type="Proteomes" id="UP000254634"/>
    </source>
</evidence>
<dbReference type="InterPro" id="IPR008988">
    <property type="entry name" value="Transcriptional_repressor_C"/>
</dbReference>
<dbReference type="NCBIfam" id="TIGR00121">
    <property type="entry name" value="birA_ligase"/>
    <property type="match status" value="1"/>
</dbReference>
<comment type="caution">
    <text evidence="5">Lacks conserved residue(s) required for the propagation of feature annotation.</text>
</comment>
<dbReference type="EMBL" id="UHFR01000005">
    <property type="protein sequence ID" value="SUN76250.1"/>
    <property type="molecule type" value="Genomic_DNA"/>
</dbReference>
<keyword evidence="5" id="KW-0805">Transcription regulation</keyword>
<dbReference type="GO" id="GO:0009249">
    <property type="term" value="P:protein lipoylation"/>
    <property type="evidence" value="ECO:0007669"/>
    <property type="project" value="UniProtKB-ARBA"/>
</dbReference>
<dbReference type="Proteomes" id="UP000254634">
    <property type="component" value="Unassembled WGS sequence"/>
</dbReference>
<accession>A0A380L0I8</accession>
<dbReference type="Pfam" id="PF03099">
    <property type="entry name" value="BPL_LplA_LipB"/>
    <property type="match status" value="1"/>
</dbReference>
<protein>
    <recommendedName>
        <fullName evidence="5">Bifunctional ligase/repressor BirA</fullName>
    </recommendedName>
    <alternativeName>
        <fullName evidence="5">Biotin--[acetyl-CoA-carboxylase] ligase</fullName>
        <ecNumber evidence="5">6.3.4.15</ecNumber>
    </alternativeName>
    <alternativeName>
        <fullName evidence="5">Biotin--protein ligase</fullName>
    </alternativeName>
    <alternativeName>
        <fullName evidence="5">Biotin-[acetyl-CoA carboxylase] synthetase</fullName>
    </alternativeName>
</protein>
<evidence type="ECO:0000259" key="6">
    <source>
        <dbReference type="PROSITE" id="PS51733"/>
    </source>
</evidence>
<dbReference type="PROSITE" id="PS51733">
    <property type="entry name" value="BPL_LPL_CATALYTIC"/>
    <property type="match status" value="1"/>
</dbReference>